<reference evidence="2 3" key="1">
    <citation type="submission" date="2019-01" db="EMBL/GenBank/DDBJ databases">
        <title>Draft genome sequence of Psathyrella aberdarensis IHI B618.</title>
        <authorList>
            <person name="Buettner E."/>
            <person name="Kellner H."/>
        </authorList>
    </citation>
    <scope>NUCLEOTIDE SEQUENCE [LARGE SCALE GENOMIC DNA]</scope>
    <source>
        <strain evidence="2 3">IHI B618</strain>
    </source>
</reference>
<gene>
    <name evidence="2" type="ORF">EST38_g13416</name>
</gene>
<feature type="compositionally biased region" description="Polar residues" evidence="1">
    <location>
        <begin position="1"/>
        <end position="24"/>
    </location>
</feature>
<dbReference type="Proteomes" id="UP000290288">
    <property type="component" value="Unassembled WGS sequence"/>
</dbReference>
<comment type="caution">
    <text evidence="2">The sequence shown here is derived from an EMBL/GenBank/DDBJ whole genome shotgun (WGS) entry which is preliminary data.</text>
</comment>
<dbReference type="AlphaFoldDB" id="A0A4V1Q1Q8"/>
<evidence type="ECO:0000313" key="2">
    <source>
        <dbReference type="EMBL" id="RXW12438.1"/>
    </source>
</evidence>
<sequence length="106" mass="10863">MFVTPSNPNLQRGPSYGAVSSGSQPPALFAAGSNGWQPPALFAAPSSGLPPPSSFASAPSGMQPPASLVGAAAGRPQQNVWLTSPETPIQLTQDGKPDEADYNPYR</sequence>
<keyword evidence="3" id="KW-1185">Reference proteome</keyword>
<feature type="region of interest" description="Disordered" evidence="1">
    <location>
        <begin position="1"/>
        <end position="72"/>
    </location>
</feature>
<feature type="compositionally biased region" description="Low complexity" evidence="1">
    <location>
        <begin position="38"/>
        <end position="47"/>
    </location>
</feature>
<organism evidence="2 3">
    <name type="scientific">Candolleomyces aberdarensis</name>
    <dbReference type="NCBI Taxonomy" id="2316362"/>
    <lineage>
        <taxon>Eukaryota</taxon>
        <taxon>Fungi</taxon>
        <taxon>Dikarya</taxon>
        <taxon>Basidiomycota</taxon>
        <taxon>Agaricomycotina</taxon>
        <taxon>Agaricomycetes</taxon>
        <taxon>Agaricomycetidae</taxon>
        <taxon>Agaricales</taxon>
        <taxon>Agaricineae</taxon>
        <taxon>Psathyrellaceae</taxon>
        <taxon>Candolleomyces</taxon>
    </lineage>
</organism>
<feature type="compositionally biased region" description="Polar residues" evidence="1">
    <location>
        <begin position="84"/>
        <end position="93"/>
    </location>
</feature>
<accession>A0A4V1Q1Q8</accession>
<proteinExistence type="predicted"/>
<dbReference type="EMBL" id="SDEE01001241">
    <property type="protein sequence ID" value="RXW12438.1"/>
    <property type="molecule type" value="Genomic_DNA"/>
</dbReference>
<protein>
    <submittedName>
        <fullName evidence="2">Uncharacterized protein</fullName>
    </submittedName>
</protein>
<feature type="region of interest" description="Disordered" evidence="1">
    <location>
        <begin position="84"/>
        <end position="106"/>
    </location>
</feature>
<evidence type="ECO:0000313" key="3">
    <source>
        <dbReference type="Proteomes" id="UP000290288"/>
    </source>
</evidence>
<name>A0A4V1Q1Q8_9AGAR</name>
<evidence type="ECO:0000256" key="1">
    <source>
        <dbReference type="SAM" id="MobiDB-lite"/>
    </source>
</evidence>